<dbReference type="PRINTS" id="PR01415">
    <property type="entry name" value="ANKYRIN"/>
</dbReference>
<dbReference type="EC" id="2.3.1.225" evidence="1"/>
<gene>
    <name evidence="5" type="ORF">E6O75_ATG06177</name>
</gene>
<reference evidence="5 6" key="1">
    <citation type="submission" date="2019-04" db="EMBL/GenBank/DDBJ databases">
        <title>High contiguity whole genome sequence and gene annotation resource for two Venturia nashicola isolates.</title>
        <authorList>
            <person name="Prokchorchik M."/>
            <person name="Won K."/>
            <person name="Lee Y."/>
            <person name="Choi E.D."/>
            <person name="Segonzac C."/>
            <person name="Sohn K.H."/>
        </authorList>
    </citation>
    <scope>NUCLEOTIDE SEQUENCE [LARGE SCALE GENOMIC DNA]</scope>
    <source>
        <strain evidence="5 6">PRI2</strain>
    </source>
</reference>
<sequence length="359" mass="39092">MELFWPSKILLHQGCSVDGSTSEGKTVLHATAMNQDDNTALHYATVNGNVELVELLAMREVVQLSNLKGETMTLHLAAAKGTEGIIRVLLIRGVDANAKTKEYHTAVYKAAERGHEAIVGLLVGIMGEAESQSISAMRVAVRAGHGAIVRMLITRTKKKQAATVTMFSLLCINRCDSIGYTKSTLQVASERGYCQIVILIAARWHTCLVPGGYASALANAAERGHHEFVLAVLNMELVKDIFSIGIEAACDLALAGRHWTILEILPIDRYTQYSRAFCLRPSILFDSLFPTSVIVVNQHESEVGSPIPSEQFPAVMDVSSSPNTNFFIHSQIPCIGSDTTSLCSRQISSDSFSPDMRDK</sequence>
<evidence type="ECO:0000256" key="2">
    <source>
        <dbReference type="ARBA" id="ARBA00022737"/>
    </source>
</evidence>
<feature type="repeat" description="ANK" evidence="4">
    <location>
        <begin position="69"/>
        <end position="101"/>
    </location>
</feature>
<evidence type="ECO:0000256" key="4">
    <source>
        <dbReference type="PROSITE-ProRule" id="PRU00023"/>
    </source>
</evidence>
<name>A0A4Z1NTH5_9PEZI</name>
<dbReference type="EMBL" id="SNSC02000013">
    <property type="protein sequence ID" value="TID19056.1"/>
    <property type="molecule type" value="Genomic_DNA"/>
</dbReference>
<evidence type="ECO:0000256" key="3">
    <source>
        <dbReference type="ARBA" id="ARBA00023043"/>
    </source>
</evidence>
<keyword evidence="3 4" id="KW-0040">ANK repeat</keyword>
<dbReference type="PANTHER" id="PTHR24161:SF85">
    <property type="entry name" value="PALMITOYLTRANSFERASE HIP14"/>
    <property type="match status" value="1"/>
</dbReference>
<dbReference type="Gene3D" id="1.25.40.20">
    <property type="entry name" value="Ankyrin repeat-containing domain"/>
    <property type="match status" value="2"/>
</dbReference>
<dbReference type="SMART" id="SM00248">
    <property type="entry name" value="ANK"/>
    <property type="match status" value="5"/>
</dbReference>
<dbReference type="PROSITE" id="PS50088">
    <property type="entry name" value="ANK_REPEAT"/>
    <property type="match status" value="2"/>
</dbReference>
<dbReference type="InterPro" id="IPR036770">
    <property type="entry name" value="Ankyrin_rpt-contain_sf"/>
</dbReference>
<comment type="caution">
    <text evidence="5">The sequence shown here is derived from an EMBL/GenBank/DDBJ whole genome shotgun (WGS) entry which is preliminary data.</text>
</comment>
<dbReference type="Pfam" id="PF12796">
    <property type="entry name" value="Ank_2"/>
    <property type="match status" value="1"/>
</dbReference>
<dbReference type="Pfam" id="PF00023">
    <property type="entry name" value="Ank"/>
    <property type="match status" value="1"/>
</dbReference>
<evidence type="ECO:0000313" key="6">
    <source>
        <dbReference type="Proteomes" id="UP000298493"/>
    </source>
</evidence>
<dbReference type="InterPro" id="IPR002110">
    <property type="entry name" value="Ankyrin_rpt"/>
</dbReference>
<evidence type="ECO:0000313" key="5">
    <source>
        <dbReference type="EMBL" id="TID19056.1"/>
    </source>
</evidence>
<dbReference type="AlphaFoldDB" id="A0A4Z1NTH5"/>
<evidence type="ECO:0000256" key="1">
    <source>
        <dbReference type="ARBA" id="ARBA00012210"/>
    </source>
</evidence>
<dbReference type="PROSITE" id="PS50297">
    <property type="entry name" value="ANK_REP_REGION"/>
    <property type="match status" value="2"/>
</dbReference>
<dbReference type="Proteomes" id="UP000298493">
    <property type="component" value="Unassembled WGS sequence"/>
</dbReference>
<protein>
    <recommendedName>
        <fullName evidence="1">protein S-acyltransferase</fullName>
        <ecNumber evidence="1">2.3.1.225</ecNumber>
    </recommendedName>
</protein>
<dbReference type="STRING" id="86259.A0A4Z1NTH5"/>
<accession>A0A4Z1NTH5</accession>
<dbReference type="GO" id="GO:0019706">
    <property type="term" value="F:protein-cysteine S-palmitoyltransferase activity"/>
    <property type="evidence" value="ECO:0007669"/>
    <property type="project" value="UniProtKB-EC"/>
</dbReference>
<dbReference type="SUPFAM" id="SSF48403">
    <property type="entry name" value="Ankyrin repeat"/>
    <property type="match status" value="1"/>
</dbReference>
<proteinExistence type="predicted"/>
<keyword evidence="6" id="KW-1185">Reference proteome</keyword>
<dbReference type="PANTHER" id="PTHR24161">
    <property type="entry name" value="ANK_REP_REGION DOMAIN-CONTAINING PROTEIN-RELATED"/>
    <property type="match status" value="1"/>
</dbReference>
<feature type="repeat" description="ANK" evidence="4">
    <location>
        <begin position="36"/>
        <end position="56"/>
    </location>
</feature>
<organism evidence="5 6">
    <name type="scientific">Venturia nashicola</name>
    <dbReference type="NCBI Taxonomy" id="86259"/>
    <lineage>
        <taxon>Eukaryota</taxon>
        <taxon>Fungi</taxon>
        <taxon>Dikarya</taxon>
        <taxon>Ascomycota</taxon>
        <taxon>Pezizomycotina</taxon>
        <taxon>Dothideomycetes</taxon>
        <taxon>Pleosporomycetidae</taxon>
        <taxon>Venturiales</taxon>
        <taxon>Venturiaceae</taxon>
        <taxon>Venturia</taxon>
    </lineage>
</organism>
<keyword evidence="2" id="KW-0677">Repeat</keyword>